<evidence type="ECO:0000313" key="2">
    <source>
        <dbReference type="EMBL" id="KAL0831774.1"/>
    </source>
</evidence>
<comment type="caution">
    <text evidence="2">The sequence shown here is derived from an EMBL/GenBank/DDBJ whole genome shotgun (WGS) entry which is preliminary data.</text>
</comment>
<dbReference type="Gene3D" id="1.25.10.10">
    <property type="entry name" value="Leucine-rich Repeat Variant"/>
    <property type="match status" value="1"/>
</dbReference>
<organism evidence="2 3">
    <name type="scientific">Loxostege sticticalis</name>
    <name type="common">Beet webworm moth</name>
    <dbReference type="NCBI Taxonomy" id="481309"/>
    <lineage>
        <taxon>Eukaryota</taxon>
        <taxon>Metazoa</taxon>
        <taxon>Ecdysozoa</taxon>
        <taxon>Arthropoda</taxon>
        <taxon>Hexapoda</taxon>
        <taxon>Insecta</taxon>
        <taxon>Pterygota</taxon>
        <taxon>Neoptera</taxon>
        <taxon>Endopterygota</taxon>
        <taxon>Lepidoptera</taxon>
        <taxon>Glossata</taxon>
        <taxon>Ditrysia</taxon>
        <taxon>Pyraloidea</taxon>
        <taxon>Crambidae</taxon>
        <taxon>Pyraustinae</taxon>
        <taxon>Loxostege</taxon>
    </lineage>
</organism>
<dbReference type="EMBL" id="JBEDNZ010000011">
    <property type="protein sequence ID" value="KAL0831774.1"/>
    <property type="molecule type" value="Genomic_DNA"/>
</dbReference>
<dbReference type="InterPro" id="IPR011989">
    <property type="entry name" value="ARM-like"/>
</dbReference>
<evidence type="ECO:0000256" key="1">
    <source>
        <dbReference type="SAM" id="MobiDB-lite"/>
    </source>
</evidence>
<evidence type="ECO:0000313" key="3">
    <source>
        <dbReference type="Proteomes" id="UP001549921"/>
    </source>
</evidence>
<feature type="compositionally biased region" description="Polar residues" evidence="1">
    <location>
        <begin position="273"/>
        <end position="282"/>
    </location>
</feature>
<sequence length="794" mass="88626">MDDEIEDLVGDVKYTDSQKSVATSNVYSLDFTDSSSDKNNSSGKDTYVIELDDSDDSEKTFHLQGKQSVINLRDPGKPNMNIQYEAINKISKATSARFHIAQEIFTQTSKTIIELAETETSLRKTRDKKTLETQTSFISISENKTVEYRIQVSGAHADIKNHVENHMNNANNYCSITCNQVVNHSLDDGSSKFPISESENERTDDTKSENSNSSCNDEVIKIVTDEETKESNLSETKDESQYEDSAFEKSDTDIEEDSLMGNEYHESNKNYKGDNTSDTSEVPKSVDSDVEDLYKKLSEKICMNIERSCEQDMQRFNTLSPLTEESERVEPKKENILDITPDCSNISELKDDDKYLVFTNNTGIKVKALPTDDYRSDREKLKLPPIKSNQSCPTSPHLNFLFSGNTQRHKPYSSDGPKEWGVGDRWEIGNKDLAAGESPLISGRSDPVRKPEPLQLPPIHAEGHPKPSIPQKTIANHVATPQCLKKPEPSIAKAHDSISIKEKITELKMTSNNSLKHWPQAKYNVSTTESKTSRSASPGSGSPDESGLADIAERGCDALCVELLRRLRSVSWFEIAETLEEIPRVMEKFWAVIPEHRIADLIRQVSAHIESPRTQIARSACHTLATILKNTNYTKKPDFYEAVTLLLVKTGSFSRPVRRAANVALDGIVCGVELTHAVTALCIHGVGHKSPLVRCAAARLLVVCCALAGGGRDLLRTRPPSAVCARRHALRALAALLEDKSTDTRKYAERLYSMLRPLTNFEAFYLTDVEVDVAARQMKKFDQLLLCGPPKEAR</sequence>
<feature type="compositionally biased region" description="Polar residues" evidence="1">
    <location>
        <begin position="523"/>
        <end position="540"/>
    </location>
</feature>
<accession>A0ABD0T179</accession>
<dbReference type="InterPro" id="IPR016024">
    <property type="entry name" value="ARM-type_fold"/>
</dbReference>
<dbReference type="Proteomes" id="UP001549921">
    <property type="component" value="Unassembled WGS sequence"/>
</dbReference>
<evidence type="ECO:0008006" key="4">
    <source>
        <dbReference type="Google" id="ProtNLM"/>
    </source>
</evidence>
<reference evidence="2 3" key="1">
    <citation type="submission" date="2024-06" db="EMBL/GenBank/DDBJ databases">
        <title>A chromosome-level genome assembly of beet webworm, Loxostege sticticalis.</title>
        <authorList>
            <person name="Zhang Y."/>
        </authorList>
    </citation>
    <scope>NUCLEOTIDE SEQUENCE [LARGE SCALE GENOMIC DNA]</scope>
    <source>
        <strain evidence="2">AQ028</strain>
        <tissue evidence="2">Male pupae</tissue>
    </source>
</reference>
<feature type="compositionally biased region" description="Basic and acidic residues" evidence="1">
    <location>
        <begin position="263"/>
        <end position="272"/>
    </location>
</feature>
<protein>
    <recommendedName>
        <fullName evidence="4">TOG domain-containing protein</fullName>
    </recommendedName>
</protein>
<proteinExistence type="predicted"/>
<feature type="region of interest" description="Disordered" evidence="1">
    <location>
        <begin position="189"/>
        <end position="287"/>
    </location>
</feature>
<dbReference type="AlphaFoldDB" id="A0ABD0T179"/>
<gene>
    <name evidence="2" type="ORF">ABMA28_001313</name>
</gene>
<feature type="compositionally biased region" description="Basic and acidic residues" evidence="1">
    <location>
        <begin position="218"/>
        <end position="252"/>
    </location>
</feature>
<feature type="compositionally biased region" description="Basic and acidic residues" evidence="1">
    <location>
        <begin position="199"/>
        <end position="208"/>
    </location>
</feature>
<feature type="region of interest" description="Disordered" evidence="1">
    <location>
        <begin position="518"/>
        <end position="548"/>
    </location>
</feature>
<name>A0ABD0T179_LOXSC</name>
<dbReference type="SUPFAM" id="SSF48371">
    <property type="entry name" value="ARM repeat"/>
    <property type="match status" value="1"/>
</dbReference>